<dbReference type="Gramene" id="OE9A061689T1">
    <property type="protein sequence ID" value="OE9A061689C1"/>
    <property type="gene ID" value="OE9A061689"/>
</dbReference>
<proteinExistence type="predicted"/>
<reference evidence="1 2" key="1">
    <citation type="submission" date="2019-12" db="EMBL/GenBank/DDBJ databases">
        <authorList>
            <person name="Alioto T."/>
            <person name="Alioto T."/>
            <person name="Gomez Garrido J."/>
        </authorList>
    </citation>
    <scope>NUCLEOTIDE SEQUENCE [LARGE SCALE GENOMIC DNA]</scope>
</reference>
<dbReference type="EMBL" id="CACTIH010003629">
    <property type="protein sequence ID" value="CAA2979409.1"/>
    <property type="molecule type" value="Genomic_DNA"/>
</dbReference>
<dbReference type="Proteomes" id="UP000594638">
    <property type="component" value="Unassembled WGS sequence"/>
</dbReference>
<comment type="caution">
    <text evidence="1">The sequence shown here is derived from an EMBL/GenBank/DDBJ whole genome shotgun (WGS) entry which is preliminary data.</text>
</comment>
<gene>
    <name evidence="1" type="ORF">OLEA9_A061689</name>
</gene>
<accession>A0A8S0RIY8</accession>
<dbReference type="AlphaFoldDB" id="A0A8S0RIY8"/>
<sequence>MGVLECWVRGDAVGEFEVGTVEEAKIGEIGKEAVAGSIERETEGGDPVMETIVGNIEKEIDVVDIDIETNEGTGI</sequence>
<keyword evidence="2" id="KW-1185">Reference proteome</keyword>
<protein>
    <submittedName>
        <fullName evidence="1">Uncharacterized protein</fullName>
    </submittedName>
</protein>
<organism evidence="1 2">
    <name type="scientific">Olea europaea subsp. europaea</name>
    <dbReference type="NCBI Taxonomy" id="158383"/>
    <lineage>
        <taxon>Eukaryota</taxon>
        <taxon>Viridiplantae</taxon>
        <taxon>Streptophyta</taxon>
        <taxon>Embryophyta</taxon>
        <taxon>Tracheophyta</taxon>
        <taxon>Spermatophyta</taxon>
        <taxon>Magnoliopsida</taxon>
        <taxon>eudicotyledons</taxon>
        <taxon>Gunneridae</taxon>
        <taxon>Pentapetalae</taxon>
        <taxon>asterids</taxon>
        <taxon>lamiids</taxon>
        <taxon>Lamiales</taxon>
        <taxon>Oleaceae</taxon>
        <taxon>Oleeae</taxon>
        <taxon>Olea</taxon>
    </lineage>
</organism>
<evidence type="ECO:0000313" key="2">
    <source>
        <dbReference type="Proteomes" id="UP000594638"/>
    </source>
</evidence>
<name>A0A8S0RIY8_OLEEU</name>
<evidence type="ECO:0000313" key="1">
    <source>
        <dbReference type="EMBL" id="CAA2979409.1"/>
    </source>
</evidence>